<dbReference type="AlphaFoldDB" id="A0A2N3NG43"/>
<feature type="transmembrane region" description="Helical" evidence="2">
    <location>
        <begin position="767"/>
        <end position="786"/>
    </location>
</feature>
<name>A0A2N3NG43_9PEZI</name>
<dbReference type="STRING" id="41688.A0A2N3NG43"/>
<feature type="transmembrane region" description="Helical" evidence="2">
    <location>
        <begin position="1066"/>
        <end position="1090"/>
    </location>
</feature>
<dbReference type="Proteomes" id="UP000233524">
    <property type="component" value="Unassembled WGS sequence"/>
</dbReference>
<feature type="region of interest" description="Disordered" evidence="1">
    <location>
        <begin position="431"/>
        <end position="544"/>
    </location>
</feature>
<sequence length="1208" mass="129570">MWRPSSTRPDEATAYDYNAQYNLQPTEDHEEARDVAEHKGYSTAFVKRPDYKPTALRWYFLVCQILLLCAMMAIVVYARIRMPGSDSTATIEERSLDLRLDLAGLERHEPLNTEERPARPTPVLAARASDPTVTAAPLPSAFTGEIVTVLSPSYIQSLADDSKSLASQAEAEENGVEIDTEITKVPCGTSTVCVTTITKQIINTIIIPGTTQFFTFTASTTTIFNIIEEVVTVPQSDLIFTQDVVTEVESVSVIIETLVRTLPPPPGGTGNFTRTNSFPPSPHLTTETRTSTRTYVQTITTPSVGTIAATGGEVVTRTRTESTEIPVEGVVTNPQGDQTYFQLGATTIEVTYTPQAPEKGQGPADAPITHLITTIEPGRTVTDVVQDNPVQVVISDNNQVQTVVVSPRVSQIVDQVGGDVTNIVVVVTPSPINFSGSNGQSGSGGQGRLGRPGNSGSGSSDNQIFGDDGHEGSGSGQSGSRPGQSNSNHGSSGQGNSGQGNSDQGGSRPGQGNSGQGNSGQGNSGQGGSLPGQQGSAEFDSDDGFEPITMTVVSEVGGAVQVFTTQDAPETIITSNPDGSPRTIINTPPPRVVTSRVGGSLTTFELVTTPTAGDLLSFTVVSTIGGTLRTMLTTMEPTTFVTTISGKPTTITSTPSARTVTSTLSGTTKTIVSVTTPTPTDEAPRTEKKSSNIDASKYFVGKFLPALLAIILAIPLRIIDLNAKLYQPFYALNRDGGALGPDSMTLHFNGFKGFTKPFIMLSQGHPMTFLTSIILWGSSLMVPLATEAIGLKLHGKCTINSIEGCIAELGVSPGPTHVLLALLALIVTFLLILVLITRNYESGLFSNPWNIAGIASLARCRDVRIHSSRKETIRNDTKERRYGFGVFRNNEGRDEYGIVLRDDAGQNLTQGQNNAAAGHHTNSDDDDFVYDVTSGPTRRRSSSISAENQRTSTPFMALTYAWRIVFILFLTGLFVVILFYHIQVMKGWNFKFRSFMNTGKFGARFLFAGFGVVITFAWISFFVSVAIITPYQLMAESPQPPERSILLSRPSHGIYGLFAAVNEANIFLLLTSLIAILVEFLPLLLANIPFSLTQTRLTHAICARLSLSILAVMIGTLIASMFIKWPKMPVDPRSLAGAMYYVSGSDILLSRVEGVARMDGEVKERTIKEYGGRYYYGSIAAKGRLGVEADEGAGVGDDVETAYNGNRI</sequence>
<evidence type="ECO:0008006" key="5">
    <source>
        <dbReference type="Google" id="ProtNLM"/>
    </source>
</evidence>
<protein>
    <recommendedName>
        <fullName evidence="5">Zonadhesin</fullName>
    </recommendedName>
</protein>
<dbReference type="VEuPathDB" id="FungiDB:jhhlp_003139"/>
<dbReference type="InParanoid" id="A0A2N3NG43"/>
<feature type="transmembrane region" description="Helical" evidence="2">
    <location>
        <begin position="1102"/>
        <end position="1123"/>
    </location>
</feature>
<dbReference type="PANTHER" id="PTHR37544:SF3">
    <property type="entry name" value="SPRAY"/>
    <property type="match status" value="1"/>
</dbReference>
<dbReference type="PANTHER" id="PTHR37544">
    <property type="entry name" value="SPRAY-RELATED"/>
    <property type="match status" value="1"/>
</dbReference>
<keyword evidence="2" id="KW-0812">Transmembrane</keyword>
<evidence type="ECO:0000313" key="3">
    <source>
        <dbReference type="EMBL" id="PKS11377.1"/>
    </source>
</evidence>
<gene>
    <name evidence="3" type="ORF">jhhlp_003139</name>
</gene>
<comment type="caution">
    <text evidence="3">The sequence shown here is derived from an EMBL/GenBank/DDBJ whole genome shotgun (WGS) entry which is preliminary data.</text>
</comment>
<proteinExistence type="predicted"/>
<keyword evidence="2" id="KW-0472">Membrane</keyword>
<keyword evidence="2" id="KW-1133">Transmembrane helix</keyword>
<dbReference type="Pfam" id="PF11915">
    <property type="entry name" value="DUF3433"/>
    <property type="match status" value="2"/>
</dbReference>
<evidence type="ECO:0000313" key="4">
    <source>
        <dbReference type="Proteomes" id="UP000233524"/>
    </source>
</evidence>
<dbReference type="InterPro" id="IPR021840">
    <property type="entry name" value="DUF3433"/>
</dbReference>
<organism evidence="3 4">
    <name type="scientific">Lomentospora prolificans</name>
    <dbReference type="NCBI Taxonomy" id="41688"/>
    <lineage>
        <taxon>Eukaryota</taxon>
        <taxon>Fungi</taxon>
        <taxon>Dikarya</taxon>
        <taxon>Ascomycota</taxon>
        <taxon>Pezizomycotina</taxon>
        <taxon>Sordariomycetes</taxon>
        <taxon>Hypocreomycetidae</taxon>
        <taxon>Microascales</taxon>
        <taxon>Microascaceae</taxon>
        <taxon>Lomentospora</taxon>
    </lineage>
</organism>
<reference evidence="3 4" key="1">
    <citation type="journal article" date="2017" name="G3 (Bethesda)">
        <title>First Draft Genome Sequence of the Pathogenic Fungus Lomentospora prolificans (Formerly Scedosporium prolificans).</title>
        <authorList>
            <person name="Luo R."/>
            <person name="Zimin A."/>
            <person name="Workman R."/>
            <person name="Fan Y."/>
            <person name="Pertea G."/>
            <person name="Grossman N."/>
            <person name="Wear M.P."/>
            <person name="Jia B."/>
            <person name="Miller H."/>
            <person name="Casadevall A."/>
            <person name="Timp W."/>
            <person name="Zhang S.X."/>
            <person name="Salzberg S.L."/>
        </authorList>
    </citation>
    <scope>NUCLEOTIDE SEQUENCE [LARGE SCALE GENOMIC DNA]</scope>
    <source>
        <strain evidence="3 4">JHH-5317</strain>
    </source>
</reference>
<feature type="region of interest" description="Disordered" evidence="1">
    <location>
        <begin position="265"/>
        <end position="289"/>
    </location>
</feature>
<evidence type="ECO:0000256" key="2">
    <source>
        <dbReference type="SAM" id="Phobius"/>
    </source>
</evidence>
<feature type="transmembrane region" description="Helical" evidence="2">
    <location>
        <begin position="1001"/>
        <end position="1028"/>
    </location>
</feature>
<evidence type="ECO:0000256" key="1">
    <source>
        <dbReference type="SAM" id="MobiDB-lite"/>
    </source>
</evidence>
<feature type="compositionally biased region" description="Gly residues" evidence="1">
    <location>
        <begin position="439"/>
        <end position="456"/>
    </location>
</feature>
<feature type="transmembrane region" description="Helical" evidence="2">
    <location>
        <begin position="58"/>
        <end position="78"/>
    </location>
</feature>
<feature type="compositionally biased region" description="Gly residues" evidence="1">
    <location>
        <begin position="507"/>
        <end position="530"/>
    </location>
</feature>
<keyword evidence="4" id="KW-1185">Reference proteome</keyword>
<feature type="transmembrane region" description="Helical" evidence="2">
    <location>
        <begin position="818"/>
        <end position="836"/>
    </location>
</feature>
<accession>A0A2N3NG43</accession>
<dbReference type="EMBL" id="NLAX01000008">
    <property type="protein sequence ID" value="PKS11377.1"/>
    <property type="molecule type" value="Genomic_DNA"/>
</dbReference>
<feature type="transmembrane region" description="Helical" evidence="2">
    <location>
        <begin position="960"/>
        <end position="980"/>
    </location>
</feature>
<feature type="compositionally biased region" description="Low complexity" evidence="1">
    <location>
        <begin position="478"/>
        <end position="491"/>
    </location>
</feature>
<dbReference type="OrthoDB" id="5428901at2759"/>